<reference evidence="2 3" key="1">
    <citation type="journal article" date="2024" name="Commun. Biol.">
        <title>Comparative genomic analysis of thermophilic fungi reveals convergent evolutionary adaptations and gene losses.</title>
        <authorList>
            <person name="Steindorff A.S."/>
            <person name="Aguilar-Pontes M.V."/>
            <person name="Robinson A.J."/>
            <person name="Andreopoulos B."/>
            <person name="LaButti K."/>
            <person name="Kuo A."/>
            <person name="Mondo S."/>
            <person name="Riley R."/>
            <person name="Otillar R."/>
            <person name="Haridas S."/>
            <person name="Lipzen A."/>
            <person name="Grimwood J."/>
            <person name="Schmutz J."/>
            <person name="Clum A."/>
            <person name="Reid I.D."/>
            <person name="Moisan M.C."/>
            <person name="Butler G."/>
            <person name="Nguyen T.T.M."/>
            <person name="Dewar K."/>
            <person name="Conant G."/>
            <person name="Drula E."/>
            <person name="Henrissat B."/>
            <person name="Hansel C."/>
            <person name="Singer S."/>
            <person name="Hutchinson M.I."/>
            <person name="de Vries R.P."/>
            <person name="Natvig D.O."/>
            <person name="Powell A.J."/>
            <person name="Tsang A."/>
            <person name="Grigoriev I.V."/>
        </authorList>
    </citation>
    <scope>NUCLEOTIDE SEQUENCE [LARGE SCALE GENOMIC DNA]</scope>
    <source>
        <strain evidence="2 3">ATCC 24622</strain>
    </source>
</reference>
<organism evidence="2 3">
    <name type="scientific">Phialemonium thermophilum</name>
    <dbReference type="NCBI Taxonomy" id="223376"/>
    <lineage>
        <taxon>Eukaryota</taxon>
        <taxon>Fungi</taxon>
        <taxon>Dikarya</taxon>
        <taxon>Ascomycota</taxon>
        <taxon>Pezizomycotina</taxon>
        <taxon>Sordariomycetes</taxon>
        <taxon>Sordariomycetidae</taxon>
        <taxon>Cephalothecales</taxon>
        <taxon>Cephalothecaceae</taxon>
        <taxon>Phialemonium</taxon>
    </lineage>
</organism>
<gene>
    <name evidence="2" type="ORF">VTK73DRAFT_1249</name>
</gene>
<feature type="compositionally biased region" description="Basic residues" evidence="1">
    <location>
        <begin position="91"/>
        <end position="102"/>
    </location>
</feature>
<feature type="compositionally biased region" description="Polar residues" evidence="1">
    <location>
        <begin position="78"/>
        <end position="88"/>
    </location>
</feature>
<dbReference type="EMBL" id="JAZHXJ010000013">
    <property type="protein sequence ID" value="KAL1882729.1"/>
    <property type="molecule type" value="Genomic_DNA"/>
</dbReference>
<feature type="region of interest" description="Disordered" evidence="1">
    <location>
        <begin position="77"/>
        <end position="116"/>
    </location>
</feature>
<name>A0ABR3Y3B2_9PEZI</name>
<keyword evidence="3" id="KW-1185">Reference proteome</keyword>
<comment type="caution">
    <text evidence="2">The sequence shown here is derived from an EMBL/GenBank/DDBJ whole genome shotgun (WGS) entry which is preliminary data.</text>
</comment>
<proteinExistence type="predicted"/>
<evidence type="ECO:0000313" key="2">
    <source>
        <dbReference type="EMBL" id="KAL1882729.1"/>
    </source>
</evidence>
<sequence>MTATLLPATAVGRETEPEQIGRARLCDDVQGVGMETKITVAGETNPVRELEVVRKMLLTRDPVEVTMVASALRLVRTPANQANKTQPSLPKFKHNQKQRRRQSVCASFKRGKNDTP</sequence>
<protein>
    <recommendedName>
        <fullName evidence="4">BON domain-containing protein</fullName>
    </recommendedName>
</protein>
<accession>A0ABR3Y3B2</accession>
<evidence type="ECO:0000256" key="1">
    <source>
        <dbReference type="SAM" id="MobiDB-lite"/>
    </source>
</evidence>
<dbReference type="Proteomes" id="UP001586593">
    <property type="component" value="Unassembled WGS sequence"/>
</dbReference>
<evidence type="ECO:0008006" key="4">
    <source>
        <dbReference type="Google" id="ProtNLM"/>
    </source>
</evidence>
<evidence type="ECO:0000313" key="3">
    <source>
        <dbReference type="Proteomes" id="UP001586593"/>
    </source>
</evidence>